<keyword evidence="2" id="KW-1185">Reference proteome</keyword>
<protein>
    <submittedName>
        <fullName evidence="1">Uncharacterized protein</fullName>
    </submittedName>
</protein>
<proteinExistence type="predicted"/>
<evidence type="ECO:0000313" key="2">
    <source>
        <dbReference type="Proteomes" id="UP001642487"/>
    </source>
</evidence>
<evidence type="ECO:0000313" key="1">
    <source>
        <dbReference type="EMBL" id="CAK9323798.1"/>
    </source>
</evidence>
<gene>
    <name evidence="1" type="ORF">CITCOLO1_LOCUS16007</name>
</gene>
<reference evidence="1 2" key="1">
    <citation type="submission" date="2024-03" db="EMBL/GenBank/DDBJ databases">
        <authorList>
            <person name="Gkanogiannis A."/>
            <person name="Becerra Lopez-Lavalle L."/>
        </authorList>
    </citation>
    <scope>NUCLEOTIDE SEQUENCE [LARGE SCALE GENOMIC DNA]</scope>
</reference>
<organism evidence="1 2">
    <name type="scientific">Citrullus colocynthis</name>
    <name type="common">colocynth</name>
    <dbReference type="NCBI Taxonomy" id="252529"/>
    <lineage>
        <taxon>Eukaryota</taxon>
        <taxon>Viridiplantae</taxon>
        <taxon>Streptophyta</taxon>
        <taxon>Embryophyta</taxon>
        <taxon>Tracheophyta</taxon>
        <taxon>Spermatophyta</taxon>
        <taxon>Magnoliopsida</taxon>
        <taxon>eudicotyledons</taxon>
        <taxon>Gunneridae</taxon>
        <taxon>Pentapetalae</taxon>
        <taxon>rosids</taxon>
        <taxon>fabids</taxon>
        <taxon>Cucurbitales</taxon>
        <taxon>Cucurbitaceae</taxon>
        <taxon>Benincaseae</taxon>
        <taxon>Citrullus</taxon>
    </lineage>
</organism>
<name>A0ABP0YWS6_9ROSI</name>
<dbReference type="EMBL" id="OZ021740">
    <property type="protein sequence ID" value="CAK9323798.1"/>
    <property type="molecule type" value="Genomic_DNA"/>
</dbReference>
<accession>A0ABP0YWS6</accession>
<dbReference type="Proteomes" id="UP001642487">
    <property type="component" value="Chromosome 6"/>
</dbReference>
<sequence length="106" mass="11568">MPCTTHNGGNERTADLAELKNARGGQAESDGTQADGRLQTQLDERLKDWTKKKKKIWGGGGGGRACDCAEEGKRRLSITQKAILEFLLLLERQVLGRPSLGTLLSF</sequence>